<gene>
    <name evidence="1" type="ORF">MNBD_ALPHA06-1244</name>
</gene>
<dbReference type="EMBL" id="UOEE01000134">
    <property type="protein sequence ID" value="VAV91864.1"/>
    <property type="molecule type" value="Genomic_DNA"/>
</dbReference>
<dbReference type="InterPro" id="IPR045445">
    <property type="entry name" value="DUF6502"/>
</dbReference>
<dbReference type="Pfam" id="PF20112">
    <property type="entry name" value="DUF6502"/>
    <property type="match status" value="1"/>
</dbReference>
<protein>
    <submittedName>
        <fullName evidence="1">Uncharacterized protein</fullName>
    </submittedName>
</protein>
<sequence length="287" mass="31933">MIEPVESSHPTPGQPPPALLAAVQRIMRPLVRGFIRFGLTFPVLSDILKRTYVQIVQEEFRISPDKPASDSRITLLTRVHRKDVRKFRIEDAPPSLRLGDASLTAQIIAGWLGDKARLDRQGKPLALPRVGDDPNSFEALALTTSKDMHPRAILDELLRTGAVTLDAQDQVHLNTNAFLPGKDFEQLAFYYGLGLHDHIAASTYNLSGGPVPFLDRCVHYSGLSQQSVKILQQSSHELGMQTLLALNSKAKQLEAQDQTNANADQRMTFGVYFYHAPDEETERDAND</sequence>
<accession>A0A3B0RER8</accession>
<dbReference type="AlphaFoldDB" id="A0A3B0RER8"/>
<name>A0A3B0RER8_9ZZZZ</name>
<reference evidence="1" key="1">
    <citation type="submission" date="2018-06" db="EMBL/GenBank/DDBJ databases">
        <authorList>
            <person name="Zhirakovskaya E."/>
        </authorList>
    </citation>
    <scope>NUCLEOTIDE SEQUENCE</scope>
</reference>
<evidence type="ECO:0000313" key="1">
    <source>
        <dbReference type="EMBL" id="VAV91864.1"/>
    </source>
</evidence>
<proteinExistence type="predicted"/>
<organism evidence="1">
    <name type="scientific">hydrothermal vent metagenome</name>
    <dbReference type="NCBI Taxonomy" id="652676"/>
    <lineage>
        <taxon>unclassified sequences</taxon>
        <taxon>metagenomes</taxon>
        <taxon>ecological metagenomes</taxon>
    </lineage>
</organism>